<dbReference type="UniPathway" id="UPA00242"/>
<evidence type="ECO:0000256" key="1">
    <source>
        <dbReference type="ARBA" id="ARBA00004888"/>
    </source>
</evidence>
<sequence length="369" mass="41270">VEEVLEPFRLSDENLKEISNLLLGDMIKGLSKNSEGSASVKMFQSHVTERPNGTEEGDFLALDLGGTKLRVFHVKVTEGKRKLKDKEEKIPEEKKKGSGEELFDYIVECLSEFLVSQNLTGQTLPLGFSFSFPCNQETLEKSILKKWTKGFQCSGVEGKDVAELLKQAIKRKGGLNIDPIFMVNDAVATMMGFEDQNCEIGMIIEWCGFGDDGSLDKFRTNFDKDLDINSENKGEHIVEKMISGKYLGEIVRLVLKELKEKKLLFKGKESEALRALDTKDMFETKFISMIEEPDSGLENAKKILTKLDLMYDLVDASVVRLVCKTISSRSAHLCAVALATMANRIRANRGLPHLEITVGMDGSVYNLHP</sequence>
<dbReference type="GO" id="GO:0001678">
    <property type="term" value="P:intracellular glucose homeostasis"/>
    <property type="evidence" value="ECO:0007669"/>
    <property type="project" value="InterPro"/>
</dbReference>
<dbReference type="GO" id="GO:0008865">
    <property type="term" value="F:fructokinase activity"/>
    <property type="evidence" value="ECO:0007669"/>
    <property type="project" value="TreeGrafter"/>
</dbReference>
<feature type="domain" description="Hexokinase C-terminal" evidence="12">
    <location>
        <begin position="200"/>
        <end position="369"/>
    </location>
</feature>
<dbReference type="AlphaFoldDB" id="A0A315URY9"/>
<evidence type="ECO:0000313" key="14">
    <source>
        <dbReference type="Proteomes" id="UP000250572"/>
    </source>
</evidence>
<dbReference type="GO" id="GO:0004340">
    <property type="term" value="F:glucokinase activity"/>
    <property type="evidence" value="ECO:0007669"/>
    <property type="project" value="TreeGrafter"/>
</dbReference>
<keyword evidence="10" id="KW-0324">Glycolysis</keyword>
<dbReference type="InterPro" id="IPR022672">
    <property type="entry name" value="Hexokinase_N"/>
</dbReference>
<evidence type="ECO:0000313" key="13">
    <source>
        <dbReference type="EMBL" id="PWA14586.1"/>
    </source>
</evidence>
<organism evidence="13 14">
    <name type="scientific">Gambusia affinis</name>
    <name type="common">Western mosquitofish</name>
    <name type="synonym">Heterandria affinis</name>
    <dbReference type="NCBI Taxonomy" id="33528"/>
    <lineage>
        <taxon>Eukaryota</taxon>
        <taxon>Metazoa</taxon>
        <taxon>Chordata</taxon>
        <taxon>Craniata</taxon>
        <taxon>Vertebrata</taxon>
        <taxon>Euteleostomi</taxon>
        <taxon>Actinopterygii</taxon>
        <taxon>Neopterygii</taxon>
        <taxon>Teleostei</taxon>
        <taxon>Neoteleostei</taxon>
        <taxon>Acanthomorphata</taxon>
        <taxon>Ovalentaria</taxon>
        <taxon>Atherinomorphae</taxon>
        <taxon>Cyprinodontiformes</taxon>
        <taxon>Poeciliidae</taxon>
        <taxon>Poeciliinae</taxon>
        <taxon>Gambusia</taxon>
    </lineage>
</organism>
<dbReference type="Proteomes" id="UP000250572">
    <property type="component" value="Unassembled WGS sequence"/>
</dbReference>
<feature type="non-terminal residue" evidence="13">
    <location>
        <position position="1"/>
    </location>
</feature>
<name>A0A315URY9_GAMAF</name>
<dbReference type="EMBL" id="NHOQ01002811">
    <property type="protein sequence ID" value="PWA14586.1"/>
    <property type="molecule type" value="Genomic_DNA"/>
</dbReference>
<keyword evidence="14" id="KW-1185">Reference proteome</keyword>
<keyword evidence="6 10" id="KW-0418">Kinase</keyword>
<dbReference type="PRINTS" id="PR00475">
    <property type="entry name" value="HEXOKINASE"/>
</dbReference>
<evidence type="ECO:0000259" key="11">
    <source>
        <dbReference type="Pfam" id="PF00349"/>
    </source>
</evidence>
<comment type="similarity">
    <text evidence="3 10">Belongs to the hexokinase family.</text>
</comment>
<dbReference type="InterPro" id="IPR022673">
    <property type="entry name" value="Hexokinase_C"/>
</dbReference>
<evidence type="ECO:0000256" key="3">
    <source>
        <dbReference type="ARBA" id="ARBA00009225"/>
    </source>
</evidence>
<dbReference type="UniPathway" id="UPA00109">
    <property type="reaction ID" value="UER00180"/>
</dbReference>
<dbReference type="GO" id="GO:0005829">
    <property type="term" value="C:cytosol"/>
    <property type="evidence" value="ECO:0007669"/>
    <property type="project" value="TreeGrafter"/>
</dbReference>
<dbReference type="InterPro" id="IPR043129">
    <property type="entry name" value="ATPase_NBD"/>
</dbReference>
<accession>A0A315URY9</accession>
<dbReference type="GO" id="GO:0006096">
    <property type="term" value="P:glycolytic process"/>
    <property type="evidence" value="ECO:0007669"/>
    <property type="project" value="UniProtKB-UniPathway"/>
</dbReference>
<dbReference type="Gene3D" id="3.30.420.40">
    <property type="match status" value="1"/>
</dbReference>
<evidence type="ECO:0000256" key="9">
    <source>
        <dbReference type="ARBA" id="ARBA00048160"/>
    </source>
</evidence>
<dbReference type="PANTHER" id="PTHR19443">
    <property type="entry name" value="HEXOKINASE"/>
    <property type="match status" value="1"/>
</dbReference>
<evidence type="ECO:0000256" key="6">
    <source>
        <dbReference type="ARBA" id="ARBA00022777"/>
    </source>
</evidence>
<evidence type="ECO:0000256" key="2">
    <source>
        <dbReference type="ARBA" id="ARBA00005028"/>
    </source>
</evidence>
<evidence type="ECO:0000256" key="7">
    <source>
        <dbReference type="ARBA" id="ARBA00022840"/>
    </source>
</evidence>
<dbReference type="EC" id="2.7.1.-" evidence="10"/>
<dbReference type="PANTHER" id="PTHR19443:SF84">
    <property type="entry name" value="PHOSPHOTRANSFERASE"/>
    <property type="match status" value="1"/>
</dbReference>
<evidence type="ECO:0000256" key="4">
    <source>
        <dbReference type="ARBA" id="ARBA00022679"/>
    </source>
</evidence>
<dbReference type="FunFam" id="3.30.420.40:FF:000095">
    <property type="entry name" value="Phosphotransferase"/>
    <property type="match status" value="1"/>
</dbReference>
<feature type="domain" description="Hexokinase N-terminal" evidence="11">
    <location>
        <begin position="1"/>
        <end position="192"/>
    </location>
</feature>
<dbReference type="GO" id="GO:0005536">
    <property type="term" value="F:D-glucose binding"/>
    <property type="evidence" value="ECO:0007669"/>
    <property type="project" value="InterPro"/>
</dbReference>
<dbReference type="PROSITE" id="PS51748">
    <property type="entry name" value="HEXOKINASE_2"/>
    <property type="match status" value="1"/>
</dbReference>
<comment type="pathway">
    <text evidence="1">Carbohydrate degradation; glycolysis; D-glyceraldehyde 3-phosphate and glycerone phosphate from D-glucose: step 1/4.</text>
</comment>
<evidence type="ECO:0000256" key="8">
    <source>
        <dbReference type="ARBA" id="ARBA00044613"/>
    </source>
</evidence>
<keyword evidence="7 10" id="KW-0067">ATP-binding</keyword>
<keyword evidence="5 10" id="KW-0547">Nucleotide-binding</keyword>
<dbReference type="Gene3D" id="3.40.367.20">
    <property type="match status" value="2"/>
</dbReference>
<evidence type="ECO:0000256" key="5">
    <source>
        <dbReference type="ARBA" id="ARBA00022741"/>
    </source>
</evidence>
<dbReference type="GO" id="GO:0005739">
    <property type="term" value="C:mitochondrion"/>
    <property type="evidence" value="ECO:0007669"/>
    <property type="project" value="TreeGrafter"/>
</dbReference>
<dbReference type="Pfam" id="PF00349">
    <property type="entry name" value="Hexokinase_1"/>
    <property type="match status" value="1"/>
</dbReference>
<proteinExistence type="inferred from homology"/>
<dbReference type="GO" id="GO:0005524">
    <property type="term" value="F:ATP binding"/>
    <property type="evidence" value="ECO:0007669"/>
    <property type="project" value="UniProtKB-UniRule"/>
</dbReference>
<evidence type="ECO:0000259" key="12">
    <source>
        <dbReference type="Pfam" id="PF03727"/>
    </source>
</evidence>
<dbReference type="Pfam" id="PF03727">
    <property type="entry name" value="Hexokinase_2"/>
    <property type="match status" value="1"/>
</dbReference>
<dbReference type="FunFam" id="3.40.367.20:FF:000020">
    <property type="entry name" value="Hexokinase-1"/>
    <property type="match status" value="1"/>
</dbReference>
<dbReference type="InterPro" id="IPR001312">
    <property type="entry name" value="Hexokinase"/>
</dbReference>
<gene>
    <name evidence="13" type="ORF">CCH79_00017600</name>
</gene>
<dbReference type="GO" id="GO:0006006">
    <property type="term" value="P:glucose metabolic process"/>
    <property type="evidence" value="ECO:0007669"/>
    <property type="project" value="TreeGrafter"/>
</dbReference>
<keyword evidence="4 10" id="KW-0808">Transferase</keyword>
<comment type="pathway">
    <text evidence="2">Carbohydrate metabolism; hexose metabolism.</text>
</comment>
<dbReference type="SUPFAM" id="SSF53067">
    <property type="entry name" value="Actin-like ATPase domain"/>
    <property type="match status" value="2"/>
</dbReference>
<protein>
    <recommendedName>
        <fullName evidence="10">Phosphotransferase</fullName>
        <ecNumber evidence="10">2.7.1.-</ecNumber>
    </recommendedName>
</protein>
<feature type="non-terminal residue" evidence="13">
    <location>
        <position position="369"/>
    </location>
</feature>
<reference evidence="13 14" key="1">
    <citation type="journal article" date="2018" name="G3 (Bethesda)">
        <title>A High-Quality Reference Genome for the Invasive Mosquitofish Gambusia affinis Using a Chicago Library.</title>
        <authorList>
            <person name="Hoffberg S.L."/>
            <person name="Troendle N.J."/>
            <person name="Glenn T.C."/>
            <person name="Mahmud O."/>
            <person name="Louha S."/>
            <person name="Chalopin D."/>
            <person name="Bennetzen J.L."/>
            <person name="Mauricio R."/>
        </authorList>
    </citation>
    <scope>NUCLEOTIDE SEQUENCE [LARGE SCALE GENOMIC DNA]</scope>
    <source>
        <strain evidence="13">NE01/NJP1002.9</strain>
        <tissue evidence="13">Muscle</tissue>
    </source>
</reference>
<comment type="catalytic activity">
    <reaction evidence="8">
        <text>a D-hexose + ATP = a D-hexose 6-phosphate + ADP + H(+)</text>
        <dbReference type="Rhea" id="RHEA:22740"/>
        <dbReference type="ChEBI" id="CHEBI:4194"/>
        <dbReference type="ChEBI" id="CHEBI:15378"/>
        <dbReference type="ChEBI" id="CHEBI:30616"/>
        <dbReference type="ChEBI" id="CHEBI:229467"/>
        <dbReference type="ChEBI" id="CHEBI:456216"/>
        <dbReference type="EC" id="2.7.1.1"/>
    </reaction>
    <physiologicalReaction direction="left-to-right" evidence="8">
        <dbReference type="Rhea" id="RHEA:22741"/>
    </physiologicalReaction>
</comment>
<comment type="catalytic activity">
    <reaction evidence="9">
        <text>D-glucose + ATP = D-glucose 6-phosphate + ADP + H(+)</text>
        <dbReference type="Rhea" id="RHEA:17825"/>
        <dbReference type="ChEBI" id="CHEBI:4167"/>
        <dbReference type="ChEBI" id="CHEBI:15378"/>
        <dbReference type="ChEBI" id="CHEBI:30616"/>
        <dbReference type="ChEBI" id="CHEBI:61548"/>
        <dbReference type="ChEBI" id="CHEBI:456216"/>
        <dbReference type="EC" id="2.7.1.1"/>
    </reaction>
    <physiologicalReaction direction="left-to-right" evidence="9">
        <dbReference type="Rhea" id="RHEA:17826"/>
    </physiologicalReaction>
</comment>
<comment type="caution">
    <text evidence="13">The sequence shown here is derived from an EMBL/GenBank/DDBJ whole genome shotgun (WGS) entry which is preliminary data.</text>
</comment>
<evidence type="ECO:0000256" key="10">
    <source>
        <dbReference type="RuleBase" id="RU362007"/>
    </source>
</evidence>